<evidence type="ECO:0008006" key="3">
    <source>
        <dbReference type="Google" id="ProtNLM"/>
    </source>
</evidence>
<dbReference type="InParanoid" id="A0A7N2L9M4"/>
<protein>
    <recommendedName>
        <fullName evidence="3">Aminotransferase-like plant mobile domain-containing protein</fullName>
    </recommendedName>
</protein>
<sequence>MNEETWGYVHAVGFELVIHLMLERPASAILAQTLAKKWYDTTHTFHIIGWEMIITPLNFHCMTSLRFDGAPISLEDKSGVWLGAKLLGRRYATEMIHYTNLEADFRL</sequence>
<dbReference type="EMBL" id="LRBV02000003">
    <property type="status" value="NOT_ANNOTATED_CDS"/>
    <property type="molecule type" value="Genomic_DNA"/>
</dbReference>
<organism evidence="1 2">
    <name type="scientific">Quercus lobata</name>
    <name type="common">Valley oak</name>
    <dbReference type="NCBI Taxonomy" id="97700"/>
    <lineage>
        <taxon>Eukaryota</taxon>
        <taxon>Viridiplantae</taxon>
        <taxon>Streptophyta</taxon>
        <taxon>Embryophyta</taxon>
        <taxon>Tracheophyta</taxon>
        <taxon>Spermatophyta</taxon>
        <taxon>Magnoliopsida</taxon>
        <taxon>eudicotyledons</taxon>
        <taxon>Gunneridae</taxon>
        <taxon>Pentapetalae</taxon>
        <taxon>rosids</taxon>
        <taxon>fabids</taxon>
        <taxon>Fagales</taxon>
        <taxon>Fagaceae</taxon>
        <taxon>Quercus</taxon>
    </lineage>
</organism>
<reference evidence="1" key="2">
    <citation type="submission" date="2021-01" db="UniProtKB">
        <authorList>
            <consortium name="EnsemblPlants"/>
        </authorList>
    </citation>
    <scope>IDENTIFICATION</scope>
</reference>
<accession>A0A7N2L9M4</accession>
<dbReference type="EnsemblPlants" id="QL03p045360:mrna">
    <property type="protein sequence ID" value="QL03p045360:mrna:CDS:1"/>
    <property type="gene ID" value="QL03p045360"/>
</dbReference>
<dbReference type="Proteomes" id="UP000594261">
    <property type="component" value="Chromosome 3"/>
</dbReference>
<name>A0A7N2L9M4_QUELO</name>
<evidence type="ECO:0000313" key="2">
    <source>
        <dbReference type="Proteomes" id="UP000594261"/>
    </source>
</evidence>
<evidence type="ECO:0000313" key="1">
    <source>
        <dbReference type="EnsemblPlants" id="QL03p045360:mrna:CDS:1"/>
    </source>
</evidence>
<dbReference type="AlphaFoldDB" id="A0A7N2L9M4"/>
<dbReference type="Gramene" id="QL03p045360:mrna">
    <property type="protein sequence ID" value="QL03p045360:mrna:CDS:1"/>
    <property type="gene ID" value="QL03p045360"/>
</dbReference>
<proteinExistence type="predicted"/>
<reference evidence="1 2" key="1">
    <citation type="journal article" date="2016" name="G3 (Bethesda)">
        <title>First Draft Assembly and Annotation of the Genome of a California Endemic Oak Quercus lobata Nee (Fagaceae).</title>
        <authorList>
            <person name="Sork V.L."/>
            <person name="Fitz-Gibbon S.T."/>
            <person name="Puiu D."/>
            <person name="Crepeau M."/>
            <person name="Gugger P.F."/>
            <person name="Sherman R."/>
            <person name="Stevens K."/>
            <person name="Langley C.H."/>
            <person name="Pellegrini M."/>
            <person name="Salzberg S.L."/>
        </authorList>
    </citation>
    <scope>NUCLEOTIDE SEQUENCE [LARGE SCALE GENOMIC DNA]</scope>
    <source>
        <strain evidence="1 2">cv. SW786</strain>
    </source>
</reference>
<keyword evidence="2" id="KW-1185">Reference proteome</keyword>